<protein>
    <submittedName>
        <fullName evidence="1">Uncharacterized protein</fullName>
    </submittedName>
</protein>
<evidence type="ECO:0000313" key="2">
    <source>
        <dbReference type="Proteomes" id="UP000198287"/>
    </source>
</evidence>
<reference evidence="1 2" key="1">
    <citation type="submission" date="2015-12" db="EMBL/GenBank/DDBJ databases">
        <title>The genome of Folsomia candida.</title>
        <authorList>
            <person name="Faddeeva A."/>
            <person name="Derks M.F."/>
            <person name="Anvar Y."/>
            <person name="Smit S."/>
            <person name="Van Straalen N."/>
            <person name="Roelofs D."/>
        </authorList>
    </citation>
    <scope>NUCLEOTIDE SEQUENCE [LARGE SCALE GENOMIC DNA]</scope>
    <source>
        <strain evidence="1 2">VU population</strain>
        <tissue evidence="1">Whole body</tissue>
    </source>
</reference>
<gene>
    <name evidence="1" type="ORF">Fcan01_05537</name>
</gene>
<organism evidence="1 2">
    <name type="scientific">Folsomia candida</name>
    <name type="common">Springtail</name>
    <dbReference type="NCBI Taxonomy" id="158441"/>
    <lineage>
        <taxon>Eukaryota</taxon>
        <taxon>Metazoa</taxon>
        <taxon>Ecdysozoa</taxon>
        <taxon>Arthropoda</taxon>
        <taxon>Hexapoda</taxon>
        <taxon>Collembola</taxon>
        <taxon>Entomobryomorpha</taxon>
        <taxon>Isotomoidea</taxon>
        <taxon>Isotomidae</taxon>
        <taxon>Proisotominae</taxon>
        <taxon>Folsomia</taxon>
    </lineage>
</organism>
<dbReference type="AlphaFoldDB" id="A0A226EUP0"/>
<keyword evidence="2" id="KW-1185">Reference proteome</keyword>
<dbReference type="Proteomes" id="UP000198287">
    <property type="component" value="Unassembled WGS sequence"/>
</dbReference>
<name>A0A226EUP0_FOLCA</name>
<proteinExistence type="predicted"/>
<accession>A0A226EUP0</accession>
<comment type="caution">
    <text evidence="1">The sequence shown here is derived from an EMBL/GenBank/DDBJ whole genome shotgun (WGS) entry which is preliminary data.</text>
</comment>
<sequence>MHFPYNMKTRGIKVMDLIHFGFRSFVVLACSNYATIAEEGSTCNRIQEDIRLLDLQFSCWGAPCSSQQNEGYWLGIHASLRNSHHFLERKISTTESVGAINHIWASFINMSTHGRLSTVNENIEKLEIPKYAKKLHHEKPDQSMIPMICHPKEFLYCDNSLHSGHRESGKCRCNLLYSEPLVRDGSGDEICIGRPNTPCGFELVDSFPDEEDLLGQPAVNPIGLRDGTHAPCIKDATCLPFKDRKERDLFRQGTIWHGFGHSPIAVEMIQRSATRICKCKQGFAENVMHDCVPISAVITEAR</sequence>
<dbReference type="EMBL" id="LNIX01000002">
    <property type="protein sequence ID" value="OXA60521.1"/>
    <property type="molecule type" value="Genomic_DNA"/>
</dbReference>
<evidence type="ECO:0000313" key="1">
    <source>
        <dbReference type="EMBL" id="OXA60521.1"/>
    </source>
</evidence>